<sequence length="87" mass="9508">MRVSFNRPCIVRLLDELALSTEEDGTAEGLVPYNFAYEVEGSRFAVAQSAGWKQCEGAVRHYCFVTASTCLDVLSGAVPAFNLLETD</sequence>
<keyword evidence="2" id="KW-1185">Reference proteome</keyword>
<protein>
    <submittedName>
        <fullName evidence="1">Uncharacterized protein</fullName>
    </submittedName>
</protein>
<evidence type="ECO:0000313" key="2">
    <source>
        <dbReference type="Proteomes" id="UP000234752"/>
    </source>
</evidence>
<name>A0A2K9NFI9_9PROT</name>
<accession>A0A2K9NFI9</accession>
<dbReference type="Proteomes" id="UP000234752">
    <property type="component" value="Chromosome eg_1"/>
</dbReference>
<dbReference type="EMBL" id="CP025611">
    <property type="protein sequence ID" value="AUN31890.1"/>
    <property type="molecule type" value="Genomic_DNA"/>
</dbReference>
<dbReference type="AlphaFoldDB" id="A0A2K9NFI9"/>
<proteinExistence type="predicted"/>
<organism evidence="1 2">
    <name type="scientific">Niveispirillum cyanobacteriorum</name>
    <dbReference type="NCBI Taxonomy" id="1612173"/>
    <lineage>
        <taxon>Bacteria</taxon>
        <taxon>Pseudomonadati</taxon>
        <taxon>Pseudomonadota</taxon>
        <taxon>Alphaproteobacteria</taxon>
        <taxon>Rhodospirillales</taxon>
        <taxon>Azospirillaceae</taxon>
        <taxon>Niveispirillum</taxon>
    </lineage>
</organism>
<gene>
    <name evidence="1" type="ORF">C0V82_14710</name>
</gene>
<dbReference type="OrthoDB" id="8089987at2"/>
<dbReference type="KEGG" id="ncb:C0V82_14710"/>
<reference evidence="1 2" key="1">
    <citation type="submission" date="2017-12" db="EMBL/GenBank/DDBJ databases">
        <title>Genomes of bacteria within cyanobacterial aggregates.</title>
        <authorList>
            <person name="Cai H."/>
        </authorList>
    </citation>
    <scope>NUCLEOTIDE SEQUENCE [LARGE SCALE GENOMIC DNA]</scope>
    <source>
        <strain evidence="1 2">TH16</strain>
    </source>
</reference>
<evidence type="ECO:0000313" key="1">
    <source>
        <dbReference type="EMBL" id="AUN31890.1"/>
    </source>
</evidence>